<sequence>MTVLSPLGQSVSMDKLFKDVPLEVQWVIFPANLMEQPFGEFDIILGMGWLVKHRAKLDCAAMRLVLSLETKNLTFGDVRTVREFADVFPKEIPGLPPELEVEFGIELLPGTALVPIAPYRMEPKELVELKAQIQELLDRGFIQPSVSPWRAPCCL</sequence>
<dbReference type="PANTHER" id="PTHR15503:SF45">
    <property type="entry name" value="RNA-DIRECTED DNA POLYMERASE HOMOLOG"/>
    <property type="match status" value="1"/>
</dbReference>
<proteinExistence type="predicted"/>
<reference evidence="2" key="2">
    <citation type="submission" date="2025-08" db="UniProtKB">
        <authorList>
            <consortium name="RefSeq"/>
        </authorList>
    </citation>
    <scope>IDENTIFICATION</scope>
</reference>
<dbReference type="RefSeq" id="XP_016752347.1">
    <property type="nucleotide sequence ID" value="XM_016896858.1"/>
</dbReference>
<dbReference type="Gene3D" id="2.40.70.10">
    <property type="entry name" value="Acid Proteases"/>
    <property type="match status" value="1"/>
</dbReference>
<dbReference type="SUPFAM" id="SSF56672">
    <property type="entry name" value="DNA/RNA polymerases"/>
    <property type="match status" value="1"/>
</dbReference>
<dbReference type="PaxDb" id="3635-A0A1U8PMF0"/>
<dbReference type="InterPro" id="IPR021109">
    <property type="entry name" value="Peptidase_aspartic_dom_sf"/>
</dbReference>
<keyword evidence="1" id="KW-1185">Reference proteome</keyword>
<dbReference type="Gene3D" id="3.10.10.10">
    <property type="entry name" value="HIV Type 1 Reverse Transcriptase, subunit A, domain 1"/>
    <property type="match status" value="1"/>
</dbReference>
<protein>
    <submittedName>
        <fullName evidence="2">Uncharacterized protein</fullName>
    </submittedName>
</protein>
<evidence type="ECO:0000313" key="2">
    <source>
        <dbReference type="RefSeq" id="XP_016752347.1"/>
    </source>
</evidence>
<dbReference type="InterPro" id="IPR043502">
    <property type="entry name" value="DNA/RNA_pol_sf"/>
</dbReference>
<dbReference type="PANTHER" id="PTHR15503">
    <property type="entry name" value="LDOC1 RELATED"/>
    <property type="match status" value="1"/>
</dbReference>
<gene>
    <name evidence="2" type="primary">LOC107960521</name>
</gene>
<reference evidence="1" key="1">
    <citation type="journal article" date="2020" name="Nat. Genet.">
        <title>Genomic diversifications of five Gossypium allopolyploid species and their impact on cotton improvement.</title>
        <authorList>
            <person name="Chen Z.J."/>
            <person name="Sreedasyam A."/>
            <person name="Ando A."/>
            <person name="Song Q."/>
            <person name="De Santiago L.M."/>
            <person name="Hulse-Kemp A.M."/>
            <person name="Ding M."/>
            <person name="Ye W."/>
            <person name="Kirkbride R.C."/>
            <person name="Jenkins J."/>
            <person name="Plott C."/>
            <person name="Lovell J."/>
            <person name="Lin Y.M."/>
            <person name="Vaughn R."/>
            <person name="Liu B."/>
            <person name="Simpson S."/>
            <person name="Scheffler B.E."/>
            <person name="Wen L."/>
            <person name="Saski C.A."/>
            <person name="Grover C.E."/>
            <person name="Hu G."/>
            <person name="Conover J.L."/>
            <person name="Carlson J.W."/>
            <person name="Shu S."/>
            <person name="Boston L.B."/>
            <person name="Williams M."/>
            <person name="Peterson D.G."/>
            <person name="McGee K."/>
            <person name="Jones D.C."/>
            <person name="Wendel J.F."/>
            <person name="Stelly D.M."/>
            <person name="Grimwood J."/>
            <person name="Schmutz J."/>
        </authorList>
    </citation>
    <scope>NUCLEOTIDE SEQUENCE [LARGE SCALE GENOMIC DNA]</scope>
    <source>
        <strain evidence="1">cv. TM-1</strain>
    </source>
</reference>
<dbReference type="STRING" id="3635.A0A1U8PMF0"/>
<organism evidence="1 2">
    <name type="scientific">Gossypium hirsutum</name>
    <name type="common">Upland cotton</name>
    <name type="synonym">Gossypium mexicanum</name>
    <dbReference type="NCBI Taxonomy" id="3635"/>
    <lineage>
        <taxon>Eukaryota</taxon>
        <taxon>Viridiplantae</taxon>
        <taxon>Streptophyta</taxon>
        <taxon>Embryophyta</taxon>
        <taxon>Tracheophyta</taxon>
        <taxon>Spermatophyta</taxon>
        <taxon>Magnoliopsida</taxon>
        <taxon>eudicotyledons</taxon>
        <taxon>Gunneridae</taxon>
        <taxon>Pentapetalae</taxon>
        <taxon>rosids</taxon>
        <taxon>malvids</taxon>
        <taxon>Malvales</taxon>
        <taxon>Malvaceae</taxon>
        <taxon>Malvoideae</taxon>
        <taxon>Gossypium</taxon>
    </lineage>
</organism>
<dbReference type="Proteomes" id="UP000818029">
    <property type="component" value="Chromosome A05"/>
</dbReference>
<accession>A0A1U8PMF0</accession>
<dbReference type="KEGG" id="ghi:107960521"/>
<evidence type="ECO:0000313" key="1">
    <source>
        <dbReference type="Proteomes" id="UP000818029"/>
    </source>
</evidence>
<dbReference type="GeneID" id="107960521"/>
<dbReference type="InterPro" id="IPR032567">
    <property type="entry name" value="RTL1-rel"/>
</dbReference>
<name>A0A1U8PMF0_GOSHI</name>
<dbReference type="AlphaFoldDB" id="A0A1U8PMF0"/>
<dbReference type="Pfam" id="PF08284">
    <property type="entry name" value="RVP_2"/>
    <property type="match status" value="1"/>
</dbReference>